<dbReference type="PIRSF" id="PIRSF005917">
    <property type="entry name" value="MTase_YraL"/>
    <property type="match status" value="1"/>
</dbReference>
<keyword evidence="2 6" id="KW-0698">rRNA processing</keyword>
<evidence type="ECO:0000256" key="5">
    <source>
        <dbReference type="ARBA" id="ARBA00022691"/>
    </source>
</evidence>
<keyword evidence="4 6" id="KW-0808">Transferase</keyword>
<evidence type="ECO:0000256" key="6">
    <source>
        <dbReference type="HAMAP-Rule" id="MF_01877"/>
    </source>
</evidence>
<proteinExistence type="inferred from homology"/>
<dbReference type="SUPFAM" id="SSF53790">
    <property type="entry name" value="Tetrapyrrole methylase"/>
    <property type="match status" value="1"/>
</dbReference>
<dbReference type="HAMAP" id="MF_01877">
    <property type="entry name" value="16SrRNA_methyltr_I"/>
    <property type="match status" value="1"/>
</dbReference>
<keyword evidence="1 6" id="KW-0963">Cytoplasm</keyword>
<keyword evidence="5 6" id="KW-0949">S-adenosyl-L-methionine</keyword>
<dbReference type="AlphaFoldDB" id="A0A660SQZ5"/>
<evidence type="ECO:0000256" key="2">
    <source>
        <dbReference type="ARBA" id="ARBA00022552"/>
    </source>
</evidence>
<comment type="function">
    <text evidence="6">Catalyzes the 2'-O-methylation of the ribose of cytidine 1402 (C1402) in 16S rRNA.</text>
</comment>
<reference evidence="8 9" key="1">
    <citation type="submission" date="2018-06" db="EMBL/GenBank/DDBJ databases">
        <title>Extensive metabolic versatility and redundancy in microbially diverse, dynamic hydrothermal sediments.</title>
        <authorList>
            <person name="Dombrowski N."/>
            <person name="Teske A."/>
            <person name="Baker B.J."/>
        </authorList>
    </citation>
    <scope>NUCLEOTIDE SEQUENCE [LARGE SCALE GENOMIC DNA]</scope>
    <source>
        <strain evidence="8">B10_G13</strain>
    </source>
</reference>
<dbReference type="Gene3D" id="3.30.950.10">
    <property type="entry name" value="Methyltransferase, Cobalt-precorrin-4 Transmethylase, Domain 2"/>
    <property type="match status" value="1"/>
</dbReference>
<protein>
    <recommendedName>
        <fullName evidence="6">Ribosomal RNA small subunit methyltransferase I</fullName>
        <ecNumber evidence="6">2.1.1.198</ecNumber>
    </recommendedName>
    <alternativeName>
        <fullName evidence="6">16S rRNA 2'-O-ribose C1402 methyltransferase</fullName>
    </alternativeName>
    <alternativeName>
        <fullName evidence="6">rRNA (cytidine-2'-O-)-methyltransferase RsmI</fullName>
    </alternativeName>
</protein>
<dbReference type="EMBL" id="QNBD01000027">
    <property type="protein sequence ID" value="RKX72350.1"/>
    <property type="molecule type" value="Genomic_DNA"/>
</dbReference>
<dbReference type="InterPro" id="IPR014776">
    <property type="entry name" value="4pyrrole_Mease_sub2"/>
</dbReference>
<sequence length="230" mass="25718">MKNDGSLYVISTPIGNRDDITLRALQVLKKCDIIASEDTRHSGSLMSHYGIKGTFLSYNDRNKNRRIPLILNMLKEGKNIGLVSDAGTPLISDPGYQIVQAVIRENIEIIPIPGPSAILTALSVSGMPTDAFAFYGFIPKKGKRRKLILNSIGNTWTTSILFESPLRIKETLKAIYEYCGNRKVVLARELTKIYEEFIRGDIEILLQKIDNNEIKLKGEIVLLIEGNKNV</sequence>
<keyword evidence="3 6" id="KW-0489">Methyltransferase</keyword>
<gene>
    <name evidence="6 8" type="primary">rsmI</name>
    <name evidence="8" type="ORF">DRP43_00980</name>
</gene>
<dbReference type="InterPro" id="IPR035996">
    <property type="entry name" value="4pyrrol_Methylase_sf"/>
</dbReference>
<dbReference type="GO" id="GO:0070677">
    <property type="term" value="F:rRNA (cytosine-2'-O-)-methyltransferase activity"/>
    <property type="evidence" value="ECO:0007669"/>
    <property type="project" value="UniProtKB-UniRule"/>
</dbReference>
<evidence type="ECO:0000313" key="8">
    <source>
        <dbReference type="EMBL" id="RKX72350.1"/>
    </source>
</evidence>
<dbReference type="Proteomes" id="UP000271125">
    <property type="component" value="Unassembled WGS sequence"/>
</dbReference>
<dbReference type="Gene3D" id="3.40.1010.10">
    <property type="entry name" value="Cobalt-precorrin-4 Transmethylase, Domain 1"/>
    <property type="match status" value="1"/>
</dbReference>
<dbReference type="EC" id="2.1.1.198" evidence="6"/>
<name>A0A660SQZ5_UNCT6</name>
<accession>A0A660SQZ5</accession>
<dbReference type="GO" id="GO:0005737">
    <property type="term" value="C:cytoplasm"/>
    <property type="evidence" value="ECO:0007669"/>
    <property type="project" value="UniProtKB-SubCell"/>
</dbReference>
<comment type="similarity">
    <text evidence="6">Belongs to the methyltransferase superfamily. RsmI family.</text>
</comment>
<evidence type="ECO:0000259" key="7">
    <source>
        <dbReference type="Pfam" id="PF00590"/>
    </source>
</evidence>
<feature type="domain" description="Tetrapyrrole methylase" evidence="7">
    <location>
        <begin position="7"/>
        <end position="203"/>
    </location>
</feature>
<evidence type="ECO:0000256" key="4">
    <source>
        <dbReference type="ARBA" id="ARBA00022679"/>
    </source>
</evidence>
<comment type="caution">
    <text evidence="8">The sequence shown here is derived from an EMBL/GenBank/DDBJ whole genome shotgun (WGS) entry which is preliminary data.</text>
</comment>
<dbReference type="InterPro" id="IPR000878">
    <property type="entry name" value="4pyrrol_Mease"/>
</dbReference>
<comment type="catalytic activity">
    <reaction evidence="6">
        <text>cytidine(1402) in 16S rRNA + S-adenosyl-L-methionine = 2'-O-methylcytidine(1402) in 16S rRNA + S-adenosyl-L-homocysteine + H(+)</text>
        <dbReference type="Rhea" id="RHEA:42924"/>
        <dbReference type="Rhea" id="RHEA-COMP:10285"/>
        <dbReference type="Rhea" id="RHEA-COMP:10286"/>
        <dbReference type="ChEBI" id="CHEBI:15378"/>
        <dbReference type="ChEBI" id="CHEBI:57856"/>
        <dbReference type="ChEBI" id="CHEBI:59789"/>
        <dbReference type="ChEBI" id="CHEBI:74495"/>
        <dbReference type="ChEBI" id="CHEBI:82748"/>
        <dbReference type="EC" id="2.1.1.198"/>
    </reaction>
</comment>
<evidence type="ECO:0000256" key="3">
    <source>
        <dbReference type="ARBA" id="ARBA00022603"/>
    </source>
</evidence>
<dbReference type="InterPro" id="IPR014777">
    <property type="entry name" value="4pyrrole_Mease_sub1"/>
</dbReference>
<dbReference type="NCBIfam" id="TIGR00096">
    <property type="entry name" value="16S rRNA (cytidine(1402)-2'-O)-methyltransferase"/>
    <property type="match status" value="1"/>
</dbReference>
<dbReference type="FunFam" id="3.40.1010.10:FF:000007">
    <property type="entry name" value="Ribosomal RNA small subunit methyltransferase I"/>
    <property type="match status" value="1"/>
</dbReference>
<dbReference type="FunFam" id="3.30.950.10:FF:000002">
    <property type="entry name" value="Ribosomal RNA small subunit methyltransferase I"/>
    <property type="match status" value="1"/>
</dbReference>
<dbReference type="CDD" id="cd11648">
    <property type="entry name" value="RsmI"/>
    <property type="match status" value="1"/>
</dbReference>
<dbReference type="PANTHER" id="PTHR46111">
    <property type="entry name" value="RIBOSOMAL RNA SMALL SUBUNIT METHYLTRANSFERASE I"/>
    <property type="match status" value="1"/>
</dbReference>
<dbReference type="Pfam" id="PF00590">
    <property type="entry name" value="TP_methylase"/>
    <property type="match status" value="1"/>
</dbReference>
<dbReference type="PANTHER" id="PTHR46111:SF1">
    <property type="entry name" value="RIBOSOMAL RNA SMALL SUBUNIT METHYLTRANSFERASE I"/>
    <property type="match status" value="1"/>
</dbReference>
<evidence type="ECO:0000256" key="1">
    <source>
        <dbReference type="ARBA" id="ARBA00022490"/>
    </source>
</evidence>
<organism evidence="8 9">
    <name type="scientific">candidate division TA06 bacterium</name>
    <dbReference type="NCBI Taxonomy" id="2250710"/>
    <lineage>
        <taxon>Bacteria</taxon>
        <taxon>Bacteria division TA06</taxon>
    </lineage>
</organism>
<dbReference type="InterPro" id="IPR008189">
    <property type="entry name" value="rRNA_ssu_MeTfrase_I"/>
</dbReference>
<comment type="subcellular location">
    <subcellularLocation>
        <location evidence="6">Cytoplasm</location>
    </subcellularLocation>
</comment>
<dbReference type="InterPro" id="IPR018063">
    <property type="entry name" value="SAM_MeTrfase_RsmI_CS"/>
</dbReference>
<dbReference type="PROSITE" id="PS01296">
    <property type="entry name" value="RSMI"/>
    <property type="match status" value="1"/>
</dbReference>
<evidence type="ECO:0000313" key="9">
    <source>
        <dbReference type="Proteomes" id="UP000271125"/>
    </source>
</evidence>